<dbReference type="Proteomes" id="UP001054945">
    <property type="component" value="Unassembled WGS sequence"/>
</dbReference>
<organism evidence="1 2">
    <name type="scientific">Caerostris extrusa</name>
    <name type="common">Bark spider</name>
    <name type="synonym">Caerostris bankana</name>
    <dbReference type="NCBI Taxonomy" id="172846"/>
    <lineage>
        <taxon>Eukaryota</taxon>
        <taxon>Metazoa</taxon>
        <taxon>Ecdysozoa</taxon>
        <taxon>Arthropoda</taxon>
        <taxon>Chelicerata</taxon>
        <taxon>Arachnida</taxon>
        <taxon>Araneae</taxon>
        <taxon>Araneomorphae</taxon>
        <taxon>Entelegynae</taxon>
        <taxon>Araneoidea</taxon>
        <taxon>Araneidae</taxon>
        <taxon>Caerostris</taxon>
    </lineage>
</organism>
<dbReference type="AlphaFoldDB" id="A0AAV4NLP2"/>
<proteinExistence type="predicted"/>
<keyword evidence="2" id="KW-1185">Reference proteome</keyword>
<evidence type="ECO:0000313" key="1">
    <source>
        <dbReference type="EMBL" id="GIX85588.1"/>
    </source>
</evidence>
<protein>
    <submittedName>
        <fullName evidence="1">Uncharacterized protein</fullName>
    </submittedName>
</protein>
<accession>A0AAV4NLP2</accession>
<name>A0AAV4NLP2_CAEEX</name>
<dbReference type="EMBL" id="BPLR01003526">
    <property type="protein sequence ID" value="GIX85588.1"/>
    <property type="molecule type" value="Genomic_DNA"/>
</dbReference>
<comment type="caution">
    <text evidence="1">The sequence shown here is derived from an EMBL/GenBank/DDBJ whole genome shotgun (WGS) entry which is preliminary data.</text>
</comment>
<gene>
    <name evidence="1" type="ORF">CEXT_390181</name>
</gene>
<sequence length="83" mass="9441">MVKRRFDTPGASNRKGIFQSHIFSIDSCCLGKQIGESLPSYLLGDGRGSFDFENNVLKRFHKRISLSAFRSTSNQEKERKLNS</sequence>
<reference evidence="1 2" key="1">
    <citation type="submission" date="2021-06" db="EMBL/GenBank/DDBJ databases">
        <title>Caerostris extrusa draft genome.</title>
        <authorList>
            <person name="Kono N."/>
            <person name="Arakawa K."/>
        </authorList>
    </citation>
    <scope>NUCLEOTIDE SEQUENCE [LARGE SCALE GENOMIC DNA]</scope>
</reference>
<evidence type="ECO:0000313" key="2">
    <source>
        <dbReference type="Proteomes" id="UP001054945"/>
    </source>
</evidence>